<dbReference type="PANTHER" id="PTHR43201:SF5">
    <property type="entry name" value="MEDIUM-CHAIN ACYL-COA LIGASE ACSF2, MITOCHONDRIAL"/>
    <property type="match status" value="1"/>
</dbReference>
<keyword evidence="6" id="KW-1185">Reference proteome</keyword>
<name>A0A1G7E6E7_9BACL</name>
<dbReference type="Gene3D" id="3.30.300.30">
    <property type="match status" value="1"/>
</dbReference>
<reference evidence="5 6" key="1">
    <citation type="submission" date="2016-10" db="EMBL/GenBank/DDBJ databases">
        <authorList>
            <person name="de Groot N.N."/>
        </authorList>
    </citation>
    <scope>NUCLEOTIDE SEQUENCE [LARGE SCALE GENOMIC DNA]</scope>
    <source>
        <strain evidence="5 6">DSM 28129</strain>
    </source>
</reference>
<keyword evidence="2" id="KW-0436">Ligase</keyword>
<protein>
    <submittedName>
        <fullName evidence="5">Long-chain acyl-CoA synthetase</fullName>
    </submittedName>
</protein>
<dbReference type="Pfam" id="PF00501">
    <property type="entry name" value="AMP-binding"/>
    <property type="match status" value="1"/>
</dbReference>
<dbReference type="AlphaFoldDB" id="A0A1G7E6E7"/>
<evidence type="ECO:0000256" key="1">
    <source>
        <dbReference type="ARBA" id="ARBA00006432"/>
    </source>
</evidence>
<evidence type="ECO:0000313" key="6">
    <source>
        <dbReference type="Proteomes" id="UP000198972"/>
    </source>
</evidence>
<evidence type="ECO:0000259" key="3">
    <source>
        <dbReference type="Pfam" id="PF00501"/>
    </source>
</evidence>
<feature type="domain" description="AMP-binding enzyme C-terminal" evidence="4">
    <location>
        <begin position="403"/>
        <end position="478"/>
    </location>
</feature>
<dbReference type="EMBL" id="FNBG01000001">
    <property type="protein sequence ID" value="SDE59298.1"/>
    <property type="molecule type" value="Genomic_DNA"/>
</dbReference>
<dbReference type="InterPro" id="IPR042099">
    <property type="entry name" value="ANL_N_sf"/>
</dbReference>
<dbReference type="STRING" id="670482.SAMN04488542_10169"/>
<dbReference type="Gene3D" id="3.40.50.12780">
    <property type="entry name" value="N-terminal domain of ligase-like"/>
    <property type="match status" value="1"/>
</dbReference>
<evidence type="ECO:0000256" key="2">
    <source>
        <dbReference type="ARBA" id="ARBA00022598"/>
    </source>
</evidence>
<gene>
    <name evidence="5" type="ORF">SAMN04488542_10169</name>
</gene>
<dbReference type="PROSITE" id="PS00455">
    <property type="entry name" value="AMP_BINDING"/>
    <property type="match status" value="1"/>
</dbReference>
<dbReference type="InterPro" id="IPR020845">
    <property type="entry name" value="AMP-binding_CS"/>
</dbReference>
<accession>A0A1G7E6E7</accession>
<proteinExistence type="inferred from homology"/>
<dbReference type="InterPro" id="IPR025110">
    <property type="entry name" value="AMP-bd_C"/>
</dbReference>
<dbReference type="GO" id="GO:0006631">
    <property type="term" value="P:fatty acid metabolic process"/>
    <property type="evidence" value="ECO:0007669"/>
    <property type="project" value="TreeGrafter"/>
</dbReference>
<organism evidence="5 6">
    <name type="scientific">Fontibacillus panacisegetis</name>
    <dbReference type="NCBI Taxonomy" id="670482"/>
    <lineage>
        <taxon>Bacteria</taxon>
        <taxon>Bacillati</taxon>
        <taxon>Bacillota</taxon>
        <taxon>Bacilli</taxon>
        <taxon>Bacillales</taxon>
        <taxon>Paenibacillaceae</taxon>
        <taxon>Fontibacillus</taxon>
    </lineage>
</organism>
<comment type="similarity">
    <text evidence="1">Belongs to the ATP-dependent AMP-binding enzyme family.</text>
</comment>
<dbReference type="Pfam" id="PF13193">
    <property type="entry name" value="AMP-binding_C"/>
    <property type="match status" value="1"/>
</dbReference>
<evidence type="ECO:0000313" key="5">
    <source>
        <dbReference type="EMBL" id="SDE59298.1"/>
    </source>
</evidence>
<dbReference type="SUPFAM" id="SSF56801">
    <property type="entry name" value="Acetyl-CoA synthetase-like"/>
    <property type="match status" value="1"/>
</dbReference>
<dbReference type="PANTHER" id="PTHR43201">
    <property type="entry name" value="ACYL-COA SYNTHETASE"/>
    <property type="match status" value="1"/>
</dbReference>
<evidence type="ECO:0000259" key="4">
    <source>
        <dbReference type="Pfam" id="PF13193"/>
    </source>
</evidence>
<dbReference type="OrthoDB" id="9757771at2"/>
<feature type="domain" description="AMP-dependent synthetase/ligase" evidence="3">
    <location>
        <begin position="9"/>
        <end position="353"/>
    </location>
</feature>
<dbReference type="Proteomes" id="UP000198972">
    <property type="component" value="Unassembled WGS sequence"/>
</dbReference>
<dbReference type="RefSeq" id="WP_091225766.1">
    <property type="nucleotide sequence ID" value="NZ_FNBG01000001.1"/>
</dbReference>
<dbReference type="InterPro" id="IPR045851">
    <property type="entry name" value="AMP-bd_C_sf"/>
</dbReference>
<sequence>MNLVEPILRHAIKQPRTIALSEGLKSLTYMELVQRMKKIAEGMQQNGLIHDHVAILSTNRIEFVEVFLGAIYAGCIPIPVDPKWSSNEIKAILEQTQPKLIFTETAFANNPVLQDLEKKLYIFSDGEKGSYDLWLDRLNTEAKLDDSNELLFIGFTSGTTGTPKGYMRTHASWIKSFEATKEAFQLNDMEHILAPGPFVHSLSLFALLQSLYNGVTFHIVQYFNAAKVLKLCQQIPNVIMFVVPTMIESMLQLASSDQTFIQALISSGGKWSEASKQKCREVFVESKLYEFYGSSEASYISYVDVTTATRNDSLGKPFTGVEISIRDEHFQEVRTGHTGQLFVRSELMFLGYYHLPEETEAVFQDGWLITGDYMYRDKEGFLYLVGRAKNRMVSGGFNVFPEEIEFVLQQLPAIQEVMVLGVPDDYWGDKLTALVKWNGQQSLSLEEIKDYCRKYLAHYKAPKQLITVEQFIYTSSGKIARQAMKDYMKRVMI</sequence>
<dbReference type="InterPro" id="IPR000873">
    <property type="entry name" value="AMP-dep_synth/lig_dom"/>
</dbReference>
<dbReference type="GO" id="GO:0031956">
    <property type="term" value="F:medium-chain fatty acid-CoA ligase activity"/>
    <property type="evidence" value="ECO:0007669"/>
    <property type="project" value="TreeGrafter"/>
</dbReference>